<dbReference type="Gramene" id="TKW05302">
    <property type="protein sequence ID" value="TKW05302"/>
    <property type="gene ID" value="SEVIR_7G166300v2"/>
</dbReference>
<keyword evidence="2" id="KW-1185">Reference proteome</keyword>
<dbReference type="EMBL" id="CM016558">
    <property type="protein sequence ID" value="TKW05302.1"/>
    <property type="molecule type" value="Genomic_DNA"/>
</dbReference>
<gene>
    <name evidence="1" type="ORF">SEVIR_7G166300v2</name>
</gene>
<evidence type="ECO:0000313" key="1">
    <source>
        <dbReference type="EMBL" id="TKW05302.1"/>
    </source>
</evidence>
<proteinExistence type="predicted"/>
<sequence length="99" mass="10838">MLHQASLEWEEIVQIASTITFTCEDDVVTWEYTLSELQVEGSLAALVEYVRNAQELVPVVPCKTSGEIQCVAEQLGGTGGDAGEDLLEGWCFLMISTKL</sequence>
<reference evidence="1" key="1">
    <citation type="submission" date="2019-03" db="EMBL/GenBank/DDBJ databases">
        <title>WGS assembly of Setaria viridis.</title>
        <authorList>
            <person name="Huang P."/>
            <person name="Jenkins J."/>
            <person name="Grimwood J."/>
            <person name="Barry K."/>
            <person name="Healey A."/>
            <person name="Mamidi S."/>
            <person name="Sreedasyam A."/>
            <person name="Shu S."/>
            <person name="Feldman M."/>
            <person name="Wu J."/>
            <person name="Yu Y."/>
            <person name="Chen C."/>
            <person name="Johnson J."/>
            <person name="Rokhsar D."/>
            <person name="Baxter I."/>
            <person name="Schmutz J."/>
            <person name="Brutnell T."/>
            <person name="Kellogg E."/>
        </authorList>
    </citation>
    <scope>NUCLEOTIDE SEQUENCE [LARGE SCALE GENOMIC DNA]</scope>
</reference>
<evidence type="ECO:0000313" key="2">
    <source>
        <dbReference type="Proteomes" id="UP000298652"/>
    </source>
</evidence>
<name>A0A4U6TTA7_SETVI</name>
<organism evidence="1 2">
    <name type="scientific">Setaria viridis</name>
    <name type="common">Green bristlegrass</name>
    <name type="synonym">Setaria italica subsp. viridis</name>
    <dbReference type="NCBI Taxonomy" id="4556"/>
    <lineage>
        <taxon>Eukaryota</taxon>
        <taxon>Viridiplantae</taxon>
        <taxon>Streptophyta</taxon>
        <taxon>Embryophyta</taxon>
        <taxon>Tracheophyta</taxon>
        <taxon>Spermatophyta</taxon>
        <taxon>Magnoliopsida</taxon>
        <taxon>Liliopsida</taxon>
        <taxon>Poales</taxon>
        <taxon>Poaceae</taxon>
        <taxon>PACMAD clade</taxon>
        <taxon>Panicoideae</taxon>
        <taxon>Panicodae</taxon>
        <taxon>Paniceae</taxon>
        <taxon>Cenchrinae</taxon>
        <taxon>Setaria</taxon>
    </lineage>
</organism>
<dbReference type="AlphaFoldDB" id="A0A4U6TTA7"/>
<dbReference type="Proteomes" id="UP000298652">
    <property type="component" value="Chromosome 7"/>
</dbReference>
<accession>A0A4U6TTA7</accession>
<protein>
    <submittedName>
        <fullName evidence="1">Uncharacterized protein</fullName>
    </submittedName>
</protein>